<gene>
    <name evidence="2" type="ORF">PIB30_059344</name>
</gene>
<name>A0ABU6UIZ6_9FABA</name>
<dbReference type="InterPro" id="IPR037546">
    <property type="entry name" value="SAC51-like"/>
</dbReference>
<dbReference type="Proteomes" id="UP001341840">
    <property type="component" value="Unassembled WGS sequence"/>
</dbReference>
<keyword evidence="3" id="KW-1185">Reference proteome</keyword>
<protein>
    <submittedName>
        <fullName evidence="2">Uncharacterized protein</fullName>
    </submittedName>
</protein>
<sequence>MVKADRCLPRPQHVAWRYPYLNCFGILEDPSLLHLPACLDSTTCISPAVNAFQGLAAPAIPSLKTEPTDELKEFFQHPSAKPSLKEEHNGGSLQNANPESLQRKFLIFDRSGNKTRMFYGPALPVVQSPIISATEFPLACDINEKGRTSSKGQKGLANCSLPEQSDNDDVVHDESEMHEDTEEINALLYSDDDDENDYDDCDDDEVTSTDRSPLVTKRTYDMQEQFQHTNEGVASYDRPNKRLKIVDGGYDRSSQPVDSSSLLRPNENHECVSDAESQNSGGWTYSAGKVGNSMAGDFWLKKDKIRESLRVLESLIPGAKGKEPLFVIDQTIEYLKSLASKTQTLGVKNN</sequence>
<evidence type="ECO:0000313" key="3">
    <source>
        <dbReference type="Proteomes" id="UP001341840"/>
    </source>
</evidence>
<feature type="region of interest" description="Disordered" evidence="1">
    <location>
        <begin position="147"/>
        <end position="210"/>
    </location>
</feature>
<dbReference type="PANTHER" id="PTHR36066:SF8">
    <property type="entry name" value="TRANSCRIPTION FACTOR SAC51"/>
    <property type="match status" value="1"/>
</dbReference>
<dbReference type="Pfam" id="PF23173">
    <property type="entry name" value="bHLH_SAC51"/>
    <property type="match status" value="1"/>
</dbReference>
<evidence type="ECO:0000256" key="1">
    <source>
        <dbReference type="SAM" id="MobiDB-lite"/>
    </source>
</evidence>
<proteinExistence type="predicted"/>
<dbReference type="PANTHER" id="PTHR36066">
    <property type="entry name" value="TRANSCRIPTION FACTOR BHLH145"/>
    <property type="match status" value="1"/>
</dbReference>
<reference evidence="2 3" key="1">
    <citation type="journal article" date="2023" name="Plants (Basel)">
        <title>Bridging the Gap: Combining Genomics and Transcriptomics Approaches to Understand Stylosanthes scabra, an Orphan Legume from the Brazilian Caatinga.</title>
        <authorList>
            <person name="Ferreira-Neto J.R.C."/>
            <person name="da Silva M.D."/>
            <person name="Binneck E."/>
            <person name="de Melo N.F."/>
            <person name="da Silva R.H."/>
            <person name="de Melo A.L.T.M."/>
            <person name="Pandolfi V."/>
            <person name="Bustamante F.O."/>
            <person name="Brasileiro-Vidal A.C."/>
            <person name="Benko-Iseppon A.M."/>
        </authorList>
    </citation>
    <scope>NUCLEOTIDE SEQUENCE [LARGE SCALE GENOMIC DNA]</scope>
    <source>
        <tissue evidence="2">Leaves</tissue>
    </source>
</reference>
<evidence type="ECO:0000313" key="2">
    <source>
        <dbReference type="EMBL" id="MED6161280.1"/>
    </source>
</evidence>
<organism evidence="2 3">
    <name type="scientific">Stylosanthes scabra</name>
    <dbReference type="NCBI Taxonomy" id="79078"/>
    <lineage>
        <taxon>Eukaryota</taxon>
        <taxon>Viridiplantae</taxon>
        <taxon>Streptophyta</taxon>
        <taxon>Embryophyta</taxon>
        <taxon>Tracheophyta</taxon>
        <taxon>Spermatophyta</taxon>
        <taxon>Magnoliopsida</taxon>
        <taxon>eudicotyledons</taxon>
        <taxon>Gunneridae</taxon>
        <taxon>Pentapetalae</taxon>
        <taxon>rosids</taxon>
        <taxon>fabids</taxon>
        <taxon>Fabales</taxon>
        <taxon>Fabaceae</taxon>
        <taxon>Papilionoideae</taxon>
        <taxon>50 kb inversion clade</taxon>
        <taxon>dalbergioids sensu lato</taxon>
        <taxon>Dalbergieae</taxon>
        <taxon>Pterocarpus clade</taxon>
        <taxon>Stylosanthes</taxon>
    </lineage>
</organism>
<dbReference type="EMBL" id="JASCZI010121338">
    <property type="protein sequence ID" value="MED6161280.1"/>
    <property type="molecule type" value="Genomic_DNA"/>
</dbReference>
<feature type="compositionally biased region" description="Acidic residues" evidence="1">
    <location>
        <begin position="190"/>
        <end position="207"/>
    </location>
</feature>
<comment type="caution">
    <text evidence="2">The sequence shown here is derived from an EMBL/GenBank/DDBJ whole genome shotgun (WGS) entry which is preliminary data.</text>
</comment>
<accession>A0ABU6UIZ6</accession>